<dbReference type="GO" id="GO:0015205">
    <property type="term" value="F:nucleobase transmembrane transporter activity"/>
    <property type="evidence" value="ECO:0007669"/>
    <property type="project" value="TreeGrafter"/>
</dbReference>
<protein>
    <submittedName>
        <fullName evidence="7">NCS1 nucleoside transporter family</fullName>
    </submittedName>
</protein>
<keyword evidence="5 6" id="KW-0472">Membrane</keyword>
<dbReference type="CDD" id="cd11482">
    <property type="entry name" value="SLC-NCS1sbd_NRT1-like"/>
    <property type="match status" value="1"/>
</dbReference>
<feature type="transmembrane region" description="Helical" evidence="6">
    <location>
        <begin position="320"/>
        <end position="339"/>
    </location>
</feature>
<feature type="transmembrane region" description="Helical" evidence="6">
    <location>
        <begin position="428"/>
        <end position="447"/>
    </location>
</feature>
<dbReference type="AlphaFoldDB" id="A0AAD6UGV7"/>
<feature type="transmembrane region" description="Helical" evidence="6">
    <location>
        <begin position="383"/>
        <end position="408"/>
    </location>
</feature>
<feature type="transmembrane region" description="Helical" evidence="6">
    <location>
        <begin position="236"/>
        <end position="258"/>
    </location>
</feature>
<dbReference type="GO" id="GO:0005886">
    <property type="term" value="C:plasma membrane"/>
    <property type="evidence" value="ECO:0007669"/>
    <property type="project" value="TreeGrafter"/>
</dbReference>
<proteinExistence type="inferred from homology"/>
<evidence type="ECO:0000256" key="6">
    <source>
        <dbReference type="SAM" id="Phobius"/>
    </source>
</evidence>
<dbReference type="PANTHER" id="PTHR30618">
    <property type="entry name" value="NCS1 FAMILY PURINE/PYRIMIDINE TRANSPORTER"/>
    <property type="match status" value="1"/>
</dbReference>
<gene>
    <name evidence="7" type="ORF">B0H15DRAFT_943127</name>
</gene>
<feature type="transmembrane region" description="Helical" evidence="6">
    <location>
        <begin position="196"/>
        <end position="216"/>
    </location>
</feature>
<dbReference type="Gene3D" id="1.10.4160.10">
    <property type="entry name" value="Hydantoin permease"/>
    <property type="match status" value="1"/>
</dbReference>
<dbReference type="InterPro" id="IPR012681">
    <property type="entry name" value="NCS1"/>
</dbReference>
<organism evidence="7 8">
    <name type="scientific">Mycena belliarum</name>
    <dbReference type="NCBI Taxonomy" id="1033014"/>
    <lineage>
        <taxon>Eukaryota</taxon>
        <taxon>Fungi</taxon>
        <taxon>Dikarya</taxon>
        <taxon>Basidiomycota</taxon>
        <taxon>Agaricomycotina</taxon>
        <taxon>Agaricomycetes</taxon>
        <taxon>Agaricomycetidae</taxon>
        <taxon>Agaricales</taxon>
        <taxon>Marasmiineae</taxon>
        <taxon>Mycenaceae</taxon>
        <taxon>Mycena</taxon>
    </lineage>
</organism>
<keyword evidence="4 6" id="KW-1133">Transmembrane helix</keyword>
<evidence type="ECO:0000256" key="2">
    <source>
        <dbReference type="ARBA" id="ARBA00008974"/>
    </source>
</evidence>
<comment type="subcellular location">
    <subcellularLocation>
        <location evidence="1">Membrane</location>
        <topology evidence="1">Multi-pass membrane protein</topology>
    </subcellularLocation>
</comment>
<feature type="transmembrane region" description="Helical" evidence="6">
    <location>
        <begin position="467"/>
        <end position="489"/>
    </location>
</feature>
<dbReference type="PANTHER" id="PTHR30618:SF0">
    <property type="entry name" value="PURINE-URACIL PERMEASE NCS1"/>
    <property type="match status" value="1"/>
</dbReference>
<evidence type="ECO:0000313" key="7">
    <source>
        <dbReference type="EMBL" id="KAJ7102158.1"/>
    </source>
</evidence>
<feature type="transmembrane region" description="Helical" evidence="6">
    <location>
        <begin position="360"/>
        <end position="377"/>
    </location>
</feature>
<dbReference type="FunFam" id="1.10.4160.10:FF:000001">
    <property type="entry name" value="Uracil permease, putative"/>
    <property type="match status" value="1"/>
</dbReference>
<keyword evidence="3 6" id="KW-0812">Transmembrane</keyword>
<dbReference type="InterPro" id="IPR045225">
    <property type="entry name" value="Uracil/uridine/allantoin_perm"/>
</dbReference>
<evidence type="ECO:0000313" key="8">
    <source>
        <dbReference type="Proteomes" id="UP001222325"/>
    </source>
</evidence>
<feature type="transmembrane region" description="Helical" evidence="6">
    <location>
        <begin position="270"/>
        <end position="300"/>
    </location>
</feature>
<evidence type="ECO:0000256" key="5">
    <source>
        <dbReference type="ARBA" id="ARBA00023136"/>
    </source>
</evidence>
<comment type="similarity">
    <text evidence="2">Belongs to the purine-cytosine permease (2.A.39) family.</text>
</comment>
<dbReference type="NCBIfam" id="TIGR00800">
    <property type="entry name" value="ncs1"/>
    <property type="match status" value="1"/>
</dbReference>
<feature type="transmembrane region" description="Helical" evidence="6">
    <location>
        <begin position="70"/>
        <end position="94"/>
    </location>
</feature>
<evidence type="ECO:0000256" key="3">
    <source>
        <dbReference type="ARBA" id="ARBA00022692"/>
    </source>
</evidence>
<keyword evidence="8" id="KW-1185">Reference proteome</keyword>
<name>A0AAD6UGV7_9AGAR</name>
<dbReference type="Proteomes" id="UP001222325">
    <property type="component" value="Unassembled WGS sequence"/>
</dbReference>
<reference evidence="7" key="1">
    <citation type="submission" date="2023-03" db="EMBL/GenBank/DDBJ databases">
        <title>Massive genome expansion in bonnet fungi (Mycena s.s.) driven by repeated elements and novel gene families across ecological guilds.</title>
        <authorList>
            <consortium name="Lawrence Berkeley National Laboratory"/>
            <person name="Harder C.B."/>
            <person name="Miyauchi S."/>
            <person name="Viragh M."/>
            <person name="Kuo A."/>
            <person name="Thoen E."/>
            <person name="Andreopoulos B."/>
            <person name="Lu D."/>
            <person name="Skrede I."/>
            <person name="Drula E."/>
            <person name="Henrissat B."/>
            <person name="Morin E."/>
            <person name="Kohler A."/>
            <person name="Barry K."/>
            <person name="LaButti K."/>
            <person name="Morin E."/>
            <person name="Salamov A."/>
            <person name="Lipzen A."/>
            <person name="Mereny Z."/>
            <person name="Hegedus B."/>
            <person name="Baldrian P."/>
            <person name="Stursova M."/>
            <person name="Weitz H."/>
            <person name="Taylor A."/>
            <person name="Grigoriev I.V."/>
            <person name="Nagy L.G."/>
            <person name="Martin F."/>
            <person name="Kauserud H."/>
        </authorList>
    </citation>
    <scope>NUCLEOTIDE SEQUENCE</scope>
    <source>
        <strain evidence="7">CBHHK173m</strain>
    </source>
</reference>
<sequence length="517" mass="55739">MFLSRARLELDTKEAHIDGTTVVAAPDLLPVPTNARTWGAVHLAGYWIAEAFGKNQVASSAVVAGLSPGAAIGAVFLGHFLVSIACACNGWIGATYGVNFPVLARASFGISGTIVAIMCRAVAAVVWFGTQTFQGPSGGQCVQVMLRAIFPSFKSFQNKLPPSAHVTSSELLCFFIFYIIQLPLLSIHISKLRHLFMLKVILMPVFGIALFGWAVGRANGFGPIFTQKTDVEGLPVVVVFFTAMTSAIAPKATLALNICDFTRFAKSPRAVVWTNIVSLSIPVTLCAILGVVVTSATQVIYGVNTWNPLQVCELWGSRAAQFFAAFCWALAVLATNISANSTAVGNDLSILFPRYINIRRGQYICAVLGLATCPWIIQNSAKSFTAFLGGYSIFLGPVCGILLADYYVVRRRNLDVPALYCSELSSSYWYTHGFNLRALGAFTLALLPNLPGFAKKIDSKYNPTSGAIYIFSVVWPIGVVVSAACYVLFNIAFPVASTQEQDKPSNMMIDKDAEKQV</sequence>
<comment type="caution">
    <text evidence="7">The sequence shown here is derived from an EMBL/GenBank/DDBJ whole genome shotgun (WGS) entry which is preliminary data.</text>
</comment>
<dbReference type="InterPro" id="IPR001248">
    <property type="entry name" value="Pur-cyt_permease"/>
</dbReference>
<feature type="transmembrane region" description="Helical" evidence="6">
    <location>
        <begin position="164"/>
        <end position="184"/>
    </location>
</feature>
<evidence type="ECO:0000256" key="4">
    <source>
        <dbReference type="ARBA" id="ARBA00022989"/>
    </source>
</evidence>
<feature type="transmembrane region" description="Helical" evidence="6">
    <location>
        <begin position="106"/>
        <end position="128"/>
    </location>
</feature>
<dbReference type="EMBL" id="JARJCN010000003">
    <property type="protein sequence ID" value="KAJ7102158.1"/>
    <property type="molecule type" value="Genomic_DNA"/>
</dbReference>
<dbReference type="Pfam" id="PF02133">
    <property type="entry name" value="Transp_cyt_pur"/>
    <property type="match status" value="1"/>
</dbReference>
<accession>A0AAD6UGV7</accession>
<evidence type="ECO:0000256" key="1">
    <source>
        <dbReference type="ARBA" id="ARBA00004141"/>
    </source>
</evidence>